<comment type="caution">
    <text evidence="2">The sequence shown here is derived from an EMBL/GenBank/DDBJ whole genome shotgun (WGS) entry which is preliminary data.</text>
</comment>
<sequence>MDSREPDVPTWDGSAKGWRRYCREVTWFVQATKVSQRRLIATKLIARLTGSARLLAMSWPQAEFDSDQGVVEYMQRLAKSLLVRRSLPNAAAIMTQYFGFKRGRDESTSNFLVREVLSYEEFQEALLRLKEERSGVDPSAQAFGVEEILRLGEEAEWWQSKRKDWKKGDDDDDRHSQAAAAVCAASASGSPSKSVAGSVELDGSPKMMGWRLLVAASLNHDEWRDILSATNNRLDWESVQRHCKSCETISWCMLDASSGGNLHLVDYADDSWWGDDSWGSDWSWYDANVAWPNSDQYEPPSEPSPPAESMGELQPAELEDENVREALQSEKVKANPVVVQKAQVVGSAAAIVTSLPTVLTSFKSRSKFGVSLESDFGFGDYDAMALHGSSKAKKGPDACVRRLLQSLRRHDPQSVIETDVDQRIMSPKVSKMAAPELEPERAVKHDLRNPRASRNAWVCGLGMKNQQTLDFSVVSRALETLKEDLQGQKPHSKLMTAAIEKVTADVNYQNIMGTKAPTKLNDEAMSSMGFPSRSKAAPQAISPRRAERLGSPSHLLVVYQEGMDPDLNPNMADHELTHEDIWKACRLQDLNPFRVNSANDFYVNKDETYERMWTLYKQHKPKKHDDPSVEVHWEWPARCEGWRRQVMTEFEEGRLWRLDRDWRPCRVDGRRYDLRSGEPGFEDQLLLKRWMIKTTDMEFHNRFKTKVCTQDHERKTIEGRDTERSAYYPWKLCVAVSRFWKQQLFPATWLKDLHLAENFHVSDETFLRQSLGAKEFVNDLDYLKTLEYDSFPVAALYSLAFLEGITSFRGVVGSDPSPPISEKEQAEWHAGLCHFHKAAGHPTNRNLARVLRAPGKEPWKIDARVKFRCSACEAVRPGGSSSKQVPPAALTDLPKADVGERSVWTHHIKCKFLMMMDAATKYKVVVPLLTYGLNEQKNETTQQIIALGCSEAQA</sequence>
<feature type="region of interest" description="Disordered" evidence="1">
    <location>
        <begin position="293"/>
        <end position="313"/>
    </location>
</feature>
<name>A0ABP0PYN5_9DINO</name>
<keyword evidence="3" id="KW-1185">Reference proteome</keyword>
<dbReference type="EMBL" id="CAXAMM010038806">
    <property type="protein sequence ID" value="CAK9081133.1"/>
    <property type="molecule type" value="Genomic_DNA"/>
</dbReference>
<gene>
    <name evidence="2" type="ORF">SCF082_LOCUS38647</name>
</gene>
<feature type="non-terminal residue" evidence="2">
    <location>
        <position position="954"/>
    </location>
</feature>
<accession>A0ABP0PYN5</accession>
<evidence type="ECO:0000256" key="1">
    <source>
        <dbReference type="SAM" id="MobiDB-lite"/>
    </source>
</evidence>
<dbReference type="Proteomes" id="UP001642464">
    <property type="component" value="Unassembled WGS sequence"/>
</dbReference>
<evidence type="ECO:0000313" key="2">
    <source>
        <dbReference type="EMBL" id="CAK9081133.1"/>
    </source>
</evidence>
<reference evidence="2 3" key="1">
    <citation type="submission" date="2024-02" db="EMBL/GenBank/DDBJ databases">
        <authorList>
            <person name="Chen Y."/>
            <person name="Shah S."/>
            <person name="Dougan E. K."/>
            <person name="Thang M."/>
            <person name="Chan C."/>
        </authorList>
    </citation>
    <scope>NUCLEOTIDE SEQUENCE [LARGE SCALE GENOMIC DNA]</scope>
</reference>
<organism evidence="2 3">
    <name type="scientific">Durusdinium trenchii</name>
    <dbReference type="NCBI Taxonomy" id="1381693"/>
    <lineage>
        <taxon>Eukaryota</taxon>
        <taxon>Sar</taxon>
        <taxon>Alveolata</taxon>
        <taxon>Dinophyceae</taxon>
        <taxon>Suessiales</taxon>
        <taxon>Symbiodiniaceae</taxon>
        <taxon>Durusdinium</taxon>
    </lineage>
</organism>
<protein>
    <submittedName>
        <fullName evidence="2">Uncharacterized protein</fullName>
    </submittedName>
</protein>
<proteinExistence type="predicted"/>
<evidence type="ECO:0000313" key="3">
    <source>
        <dbReference type="Proteomes" id="UP001642464"/>
    </source>
</evidence>